<dbReference type="EMBL" id="MN318203">
    <property type="protein sequence ID" value="QRW44296.1"/>
    <property type="molecule type" value="Genomic_DNA"/>
</dbReference>
<keyword evidence="1" id="KW-0812">Transmembrane</keyword>
<feature type="transmembrane region" description="Helical" evidence="1">
    <location>
        <begin position="123"/>
        <end position="142"/>
    </location>
</feature>
<proteinExistence type="predicted"/>
<sequence length="172" mass="21345">MHIISRPPYYLWTQLFIPHYIFTSIFFYQGIIFFWICRFYTYMGGICTILFFICYYFYYYIMFLLYCYFYALFESITSYIYTKEQVIIIYVFYRGIHCPIVVSPQYKTILYGYKIAIFHTGQIHHFINMHINLFYIIYFMYIRHVITRKPTYYQPIYENIGWLQCGYILSPT</sequence>
<organismHost>
    <name type="scientific">Sus scrofa</name>
    <name type="common">Pig</name>
    <dbReference type="NCBI Taxonomy" id="9823"/>
</organismHost>
<evidence type="ECO:0000256" key="1">
    <source>
        <dbReference type="SAM" id="Phobius"/>
    </source>
</evidence>
<protein>
    <submittedName>
        <fullName evidence="2">p360 2L 2</fullName>
    </submittedName>
</protein>
<organismHost>
    <name type="scientific">Ornithodoros</name>
    <name type="common">relapsing fever ticks</name>
    <dbReference type="NCBI Taxonomy" id="6937"/>
</organismHost>
<feature type="transmembrane region" description="Helical" evidence="1">
    <location>
        <begin position="49"/>
        <end position="71"/>
    </location>
</feature>
<feature type="transmembrane region" description="Helical" evidence="1">
    <location>
        <begin position="20"/>
        <end position="37"/>
    </location>
</feature>
<dbReference type="Proteomes" id="UP000427047">
    <property type="component" value="Segment"/>
</dbReference>
<accession>A0A894KSW3</accession>
<organismHost>
    <name type="scientific">Phacochoerus africanus</name>
    <name type="common">Warthog</name>
    <dbReference type="NCBI Taxonomy" id="41426"/>
</organismHost>
<organism evidence="2 3">
    <name type="scientific">African swine fever virus</name>
    <name type="common">ASFV</name>
    <dbReference type="NCBI Taxonomy" id="10497"/>
    <lineage>
        <taxon>Viruses</taxon>
        <taxon>Varidnaviria</taxon>
        <taxon>Bamfordvirae</taxon>
        <taxon>Nucleocytoviricota</taxon>
        <taxon>Pokkesviricetes</taxon>
        <taxon>Asfuvirales</taxon>
        <taxon>Asfarviridae</taxon>
        <taxon>Asfivirus</taxon>
        <taxon>Asfivirus haemorrhagiae</taxon>
    </lineage>
</organism>
<name>A0A894KSW3_ASF</name>
<organismHost>
    <name type="scientific">Phacochoerus aethiopicus</name>
    <name type="common">Warthog</name>
    <dbReference type="NCBI Taxonomy" id="85517"/>
</organismHost>
<gene>
    <name evidence="2" type="ORF">360_2L_2</name>
</gene>
<evidence type="ECO:0000313" key="3">
    <source>
        <dbReference type="Proteomes" id="UP000427047"/>
    </source>
</evidence>
<organismHost>
    <name type="scientific">Ornithodoros moubata</name>
    <name type="common">Soft tick</name>
    <name type="synonym">Argasid tick</name>
    <dbReference type="NCBI Taxonomy" id="6938"/>
</organismHost>
<keyword evidence="1" id="KW-0472">Membrane</keyword>
<evidence type="ECO:0000313" key="2">
    <source>
        <dbReference type="EMBL" id="QRW44296.1"/>
    </source>
</evidence>
<reference evidence="2 3" key="1">
    <citation type="submission" date="2019-08" db="EMBL/GenBank/DDBJ databases">
        <authorList>
            <person name="Ndlovu S.S."/>
        </authorList>
    </citation>
    <scope>NUCLEOTIDE SEQUENCE [LARGE SCALE GENOMIC DNA]</scope>
    <source>
        <strain evidence="2">LIV_5_40</strain>
    </source>
</reference>
<organismHost>
    <name type="scientific">Potamochoerus larvatus</name>
    <name type="common">Bushpig</name>
    <dbReference type="NCBI Taxonomy" id="273792"/>
</organismHost>
<keyword evidence="1" id="KW-1133">Transmembrane helix</keyword>